<name>A0A2T0QX21_9ACTN</name>
<organism evidence="1 2">
    <name type="scientific">Kineococcus rhizosphaerae</name>
    <dbReference type="NCBI Taxonomy" id="559628"/>
    <lineage>
        <taxon>Bacteria</taxon>
        <taxon>Bacillati</taxon>
        <taxon>Actinomycetota</taxon>
        <taxon>Actinomycetes</taxon>
        <taxon>Kineosporiales</taxon>
        <taxon>Kineosporiaceae</taxon>
        <taxon>Kineococcus</taxon>
    </lineage>
</organism>
<evidence type="ECO:0000313" key="2">
    <source>
        <dbReference type="Proteomes" id="UP000238083"/>
    </source>
</evidence>
<evidence type="ECO:0000313" key="1">
    <source>
        <dbReference type="EMBL" id="PRY10253.1"/>
    </source>
</evidence>
<comment type="caution">
    <text evidence="1">The sequence shown here is derived from an EMBL/GenBank/DDBJ whole genome shotgun (WGS) entry which is preliminary data.</text>
</comment>
<reference evidence="1 2" key="1">
    <citation type="submission" date="2018-03" db="EMBL/GenBank/DDBJ databases">
        <title>Genomic Encyclopedia of Archaeal and Bacterial Type Strains, Phase II (KMG-II): from individual species to whole genera.</title>
        <authorList>
            <person name="Goeker M."/>
        </authorList>
    </citation>
    <scope>NUCLEOTIDE SEQUENCE [LARGE SCALE GENOMIC DNA]</scope>
    <source>
        <strain evidence="1 2">DSM 19711</strain>
    </source>
</reference>
<dbReference type="Proteomes" id="UP000238083">
    <property type="component" value="Unassembled WGS sequence"/>
</dbReference>
<gene>
    <name evidence="1" type="ORF">CLV37_11727</name>
</gene>
<protein>
    <submittedName>
        <fullName evidence="1">Uncharacterized protein</fullName>
    </submittedName>
</protein>
<accession>A0A2T0QX21</accession>
<sequence>MRLVPPALAAPVLARPLLQPRARRRCQYLRCRAQPGRRPRTTEPLRFTAVCWWCGGTYPTTTRWSRYCNDTHSGAAAKARRKRRVRAGQARLRAGAPPCPRPDKYAYPSIDVAVAVARGMRENGLLDDHPLRAYWCVCGQTHVGRLDEDLERRLSAPLDPVLRRERGLDPPSD</sequence>
<dbReference type="AlphaFoldDB" id="A0A2T0QX21"/>
<keyword evidence="2" id="KW-1185">Reference proteome</keyword>
<dbReference type="EMBL" id="PVZF01000017">
    <property type="protein sequence ID" value="PRY10253.1"/>
    <property type="molecule type" value="Genomic_DNA"/>
</dbReference>
<proteinExistence type="predicted"/>